<feature type="transmembrane region" description="Helical" evidence="1">
    <location>
        <begin position="72"/>
        <end position="92"/>
    </location>
</feature>
<dbReference type="AlphaFoldDB" id="A0A7I7Q712"/>
<keyword evidence="1" id="KW-0812">Transmembrane</keyword>
<keyword evidence="3" id="KW-1185">Reference proteome</keyword>
<evidence type="ECO:0000313" key="3">
    <source>
        <dbReference type="Proteomes" id="UP000467130"/>
    </source>
</evidence>
<organism evidence="2 3">
    <name type="scientific">Mycobacterium stomatepiae</name>
    <dbReference type="NCBI Taxonomy" id="470076"/>
    <lineage>
        <taxon>Bacteria</taxon>
        <taxon>Bacillati</taxon>
        <taxon>Actinomycetota</taxon>
        <taxon>Actinomycetes</taxon>
        <taxon>Mycobacteriales</taxon>
        <taxon>Mycobacteriaceae</taxon>
        <taxon>Mycobacterium</taxon>
        <taxon>Mycobacterium simiae complex</taxon>
    </lineage>
</organism>
<feature type="transmembrane region" description="Helical" evidence="1">
    <location>
        <begin position="21"/>
        <end position="41"/>
    </location>
</feature>
<name>A0A7I7Q712_9MYCO</name>
<proteinExistence type="predicted"/>
<keyword evidence="1" id="KW-0472">Membrane</keyword>
<reference evidence="2 3" key="1">
    <citation type="journal article" date="2019" name="Emerg. Microbes Infect.">
        <title>Comprehensive subspecies identification of 175 nontuberculous mycobacteria species based on 7547 genomic profiles.</title>
        <authorList>
            <person name="Matsumoto Y."/>
            <person name="Kinjo T."/>
            <person name="Motooka D."/>
            <person name="Nabeya D."/>
            <person name="Jung N."/>
            <person name="Uechi K."/>
            <person name="Horii T."/>
            <person name="Iida T."/>
            <person name="Fujita J."/>
            <person name="Nakamura S."/>
        </authorList>
    </citation>
    <scope>NUCLEOTIDE SEQUENCE [LARGE SCALE GENOMIC DNA]</scope>
    <source>
        <strain evidence="2 3">JCM 17783</strain>
    </source>
</reference>
<keyword evidence="1" id="KW-1133">Transmembrane helix</keyword>
<evidence type="ECO:0008006" key="4">
    <source>
        <dbReference type="Google" id="ProtNLM"/>
    </source>
</evidence>
<accession>A0A7I7Q712</accession>
<dbReference type="Proteomes" id="UP000467130">
    <property type="component" value="Chromosome"/>
</dbReference>
<gene>
    <name evidence="2" type="ORF">MSTO_23450</name>
</gene>
<feature type="transmembrane region" description="Helical" evidence="1">
    <location>
        <begin position="47"/>
        <end position="65"/>
    </location>
</feature>
<dbReference type="EMBL" id="AP022587">
    <property type="protein sequence ID" value="BBY22140.1"/>
    <property type="molecule type" value="Genomic_DNA"/>
</dbReference>
<evidence type="ECO:0000313" key="2">
    <source>
        <dbReference type="EMBL" id="BBY22140.1"/>
    </source>
</evidence>
<sequence>MQFVWQGFARVFRNDFSQRKGLTCCTVILASSDPIAAGFILRGIKGIFVFIGSVVAAIVCGLIAAMKGRNPLGWGLLGLFFSILTLIVVIVIPSKK</sequence>
<evidence type="ECO:0000256" key="1">
    <source>
        <dbReference type="SAM" id="Phobius"/>
    </source>
</evidence>
<protein>
    <recommendedName>
        <fullName evidence="4">Deoxyribodipyrimidine photolyase</fullName>
    </recommendedName>
</protein>
<dbReference type="KEGG" id="msto:MSTO_23450"/>